<keyword evidence="2" id="KW-1133">Transmembrane helix</keyword>
<dbReference type="InterPro" id="IPR001633">
    <property type="entry name" value="EAL_dom"/>
</dbReference>
<dbReference type="SMART" id="SM00091">
    <property type="entry name" value="PAS"/>
    <property type="match status" value="2"/>
</dbReference>
<evidence type="ECO:0000256" key="2">
    <source>
        <dbReference type="SAM" id="Phobius"/>
    </source>
</evidence>
<dbReference type="PROSITE" id="PS50887">
    <property type="entry name" value="GGDEF"/>
    <property type="match status" value="1"/>
</dbReference>
<dbReference type="CDD" id="cd06225">
    <property type="entry name" value="HAMP"/>
    <property type="match status" value="1"/>
</dbReference>
<evidence type="ECO:0000259" key="5">
    <source>
        <dbReference type="PROSITE" id="PS50883"/>
    </source>
</evidence>
<dbReference type="GO" id="GO:0071732">
    <property type="term" value="P:cellular response to nitric oxide"/>
    <property type="evidence" value="ECO:0007669"/>
    <property type="project" value="UniProtKB-ARBA"/>
</dbReference>
<dbReference type="Pfam" id="PF13426">
    <property type="entry name" value="PAS_9"/>
    <property type="match status" value="1"/>
</dbReference>
<gene>
    <name evidence="8" type="ORF">IWH25_12625</name>
</gene>
<keyword evidence="9" id="KW-1185">Reference proteome</keyword>
<dbReference type="RefSeq" id="WP_203386144.1">
    <property type="nucleotide sequence ID" value="NZ_CP064781.1"/>
</dbReference>
<evidence type="ECO:0000313" key="9">
    <source>
        <dbReference type="Proteomes" id="UP000663444"/>
    </source>
</evidence>
<proteinExistence type="predicted"/>
<dbReference type="CDD" id="cd00130">
    <property type="entry name" value="PAS"/>
    <property type="match status" value="2"/>
</dbReference>
<dbReference type="InterPro" id="IPR003660">
    <property type="entry name" value="HAMP_dom"/>
</dbReference>
<dbReference type="InterPro" id="IPR029787">
    <property type="entry name" value="Nucleotide_cyclase"/>
</dbReference>
<dbReference type="GO" id="GO:0006355">
    <property type="term" value="P:regulation of DNA-templated transcription"/>
    <property type="evidence" value="ECO:0007669"/>
    <property type="project" value="InterPro"/>
</dbReference>
<dbReference type="CDD" id="cd01949">
    <property type="entry name" value="GGDEF"/>
    <property type="match status" value="1"/>
</dbReference>
<dbReference type="SMART" id="SM00086">
    <property type="entry name" value="PAC"/>
    <property type="match status" value="2"/>
</dbReference>
<dbReference type="InterPro" id="IPR001610">
    <property type="entry name" value="PAC"/>
</dbReference>
<feature type="domain" description="PAS" evidence="3">
    <location>
        <begin position="540"/>
        <end position="571"/>
    </location>
</feature>
<dbReference type="Gene3D" id="6.10.340.10">
    <property type="match status" value="1"/>
</dbReference>
<dbReference type="InterPro" id="IPR000160">
    <property type="entry name" value="GGDEF_dom"/>
</dbReference>
<feature type="transmembrane region" description="Helical" evidence="2">
    <location>
        <begin position="321"/>
        <end position="344"/>
    </location>
</feature>
<evidence type="ECO:0000259" key="6">
    <source>
        <dbReference type="PROSITE" id="PS50885"/>
    </source>
</evidence>
<evidence type="ECO:0000256" key="1">
    <source>
        <dbReference type="ARBA" id="ARBA00051114"/>
    </source>
</evidence>
<dbReference type="GO" id="GO:0007165">
    <property type="term" value="P:signal transduction"/>
    <property type="evidence" value="ECO:0007669"/>
    <property type="project" value="InterPro"/>
</dbReference>
<dbReference type="InterPro" id="IPR035965">
    <property type="entry name" value="PAS-like_dom_sf"/>
</dbReference>
<reference evidence="8" key="1">
    <citation type="submission" date="2020-11" db="EMBL/GenBank/DDBJ databases">
        <title>Azospira restricta DSM 18626 genome sequence.</title>
        <authorList>
            <person name="Moe W.M."/>
        </authorList>
    </citation>
    <scope>NUCLEOTIDE SEQUENCE</scope>
    <source>
        <strain evidence="8">DSM 18626</strain>
    </source>
</reference>
<dbReference type="Pfam" id="PF08376">
    <property type="entry name" value="NIT"/>
    <property type="match status" value="1"/>
</dbReference>
<dbReference type="KEGG" id="ares:IWH25_12625"/>
<evidence type="ECO:0000259" key="4">
    <source>
        <dbReference type="PROSITE" id="PS50113"/>
    </source>
</evidence>
<dbReference type="SMART" id="SM00267">
    <property type="entry name" value="GGDEF"/>
    <property type="match status" value="1"/>
</dbReference>
<dbReference type="PANTHER" id="PTHR44757:SF2">
    <property type="entry name" value="BIOFILM ARCHITECTURE MAINTENANCE PROTEIN MBAA"/>
    <property type="match status" value="1"/>
</dbReference>
<evidence type="ECO:0000259" key="3">
    <source>
        <dbReference type="PROSITE" id="PS50112"/>
    </source>
</evidence>
<dbReference type="PROSITE" id="PS50112">
    <property type="entry name" value="PAS"/>
    <property type="match status" value="1"/>
</dbReference>
<organism evidence="8 9">
    <name type="scientific">Azospira restricta</name>
    <dbReference type="NCBI Taxonomy" id="404405"/>
    <lineage>
        <taxon>Bacteria</taxon>
        <taxon>Pseudomonadati</taxon>
        <taxon>Pseudomonadota</taxon>
        <taxon>Betaproteobacteria</taxon>
        <taxon>Rhodocyclales</taxon>
        <taxon>Rhodocyclaceae</taxon>
        <taxon>Azospira</taxon>
    </lineage>
</organism>
<sequence length="1074" mass="117853">MQIKLRNLTIGTRIAIALALPITGLLFVSLLLVGRQYQTASNMDMLRRMAELAPAVSALVHELQLERGVSAGFVSSLEGAAFAERLPARHAQTDQRRAELTDMLERYDGMPAVVEQAAYLRPRIEAAREKLGKIWLTRAAIAERSINVGGVTAYYSDAISELIGIAEAMLLADVHPDLNRSIAAYTRLLHMKEQTGLERAIGSAGFAAGRIDSPTYMRIVELINQQRIYLREFHFYATAEQSAFFEKTLYGVNEAEVTRLRRVLLKSRDTGSAEGVDARHWFDSMTKKIDLLKSIEDRLAGDLIAQATALKAEAEASAWRIGLLALLLLALTVSLAAGIARGIILPLKRMTEAMQRLAAGDGAAEIRASDRTDEIGALTRAARVFRESQIKAAQADEQARIAAALRVYRRALSAIVQGVVITDGERRITYANDAFCQYFRISDGAFPGDRQIFLDAAQSGPDAFLAELAPAFAGHYYHGEIHCRGTDGTPFWCEITVTPAADSSGRTTHLVGVLRDVTEARRVEQELRIAATAFESLHGMMVTDAAGTILRVNKAFVEMTGWSAEEAVGQSPAILKSGRHDAEFYADMWRQLAVTGAWEGEIWDRRKNGEIYPKWQTVSAVRGPDGGITHYVAAFSDIGERKEAEQRIHDLAFFDPLTGLPNRRLLLDRLQQALSASARNRQHGALLFIDLDNFKSLNDTLGHDMGDLLLCEVARRLQDCLRGCDTVARLGGDEFVVMLEDLGDDPTQAAADSETVGNKILDSLNRDYDLNGKAHHSSPSIGVTLFLGQETNIDNLLKQADLAMYQAKAAGRNAMRFFDPGMQAVVTARSELEDDLREALKAQQFVLHYQPQVDGEGRITGAEALLRWQHPQRGLVPPAEFIPLAEETGLILPIGDWVLRTACARLAQWRARPDTAALTLAVNVSARQFRHPGFVYQVVSALGASGADPHRLKLELTESLLLDDIEGTVVKMTALKAAGVSFSLDDFGTGYSSLSYLKRLPLDQLKIDRSFVRDVLTDPNDAAIARTIVALGQSLGLTVIAEGVETEEQRAFLAAHNCHAYQGYLFGRPEPGGD</sequence>
<dbReference type="NCBIfam" id="TIGR00229">
    <property type="entry name" value="sensory_box"/>
    <property type="match status" value="2"/>
</dbReference>
<comment type="catalytic activity">
    <reaction evidence="1">
        <text>3',3'-c-di-GMP + H2O = 5'-phosphoguanylyl(3'-&gt;5')guanosine + H(+)</text>
        <dbReference type="Rhea" id="RHEA:24902"/>
        <dbReference type="ChEBI" id="CHEBI:15377"/>
        <dbReference type="ChEBI" id="CHEBI:15378"/>
        <dbReference type="ChEBI" id="CHEBI:58754"/>
        <dbReference type="ChEBI" id="CHEBI:58805"/>
        <dbReference type="EC" id="3.1.4.52"/>
    </reaction>
    <physiologicalReaction direction="left-to-right" evidence="1">
        <dbReference type="Rhea" id="RHEA:24903"/>
    </physiologicalReaction>
</comment>
<dbReference type="InterPro" id="IPR052155">
    <property type="entry name" value="Biofilm_reg_signaling"/>
</dbReference>
<dbReference type="Pfam" id="PF00989">
    <property type="entry name" value="PAS"/>
    <property type="match status" value="1"/>
</dbReference>
<feature type="domain" description="EAL" evidence="5">
    <location>
        <begin position="829"/>
        <end position="1074"/>
    </location>
</feature>
<dbReference type="PANTHER" id="PTHR44757">
    <property type="entry name" value="DIGUANYLATE CYCLASE DGCP"/>
    <property type="match status" value="1"/>
</dbReference>
<dbReference type="EMBL" id="CP064781">
    <property type="protein sequence ID" value="QRJ62613.1"/>
    <property type="molecule type" value="Genomic_DNA"/>
</dbReference>
<dbReference type="InterPro" id="IPR043128">
    <property type="entry name" value="Rev_trsase/Diguanyl_cyclase"/>
</dbReference>
<dbReference type="InterPro" id="IPR013587">
    <property type="entry name" value="Nitrate/nitrite_sensing"/>
</dbReference>
<protein>
    <submittedName>
        <fullName evidence="8">EAL domain-containing protein</fullName>
    </submittedName>
</protein>
<dbReference type="Pfam" id="PF00672">
    <property type="entry name" value="HAMP"/>
    <property type="match status" value="1"/>
</dbReference>
<evidence type="ECO:0000259" key="7">
    <source>
        <dbReference type="PROSITE" id="PS50887"/>
    </source>
</evidence>
<dbReference type="AlphaFoldDB" id="A0A974PWV6"/>
<dbReference type="PROSITE" id="PS50113">
    <property type="entry name" value="PAC"/>
    <property type="match status" value="2"/>
</dbReference>
<feature type="domain" description="PAC" evidence="4">
    <location>
        <begin position="477"/>
        <end position="529"/>
    </location>
</feature>
<dbReference type="Pfam" id="PF00990">
    <property type="entry name" value="GGDEF"/>
    <property type="match status" value="1"/>
</dbReference>
<feature type="domain" description="GGDEF" evidence="7">
    <location>
        <begin position="682"/>
        <end position="820"/>
    </location>
</feature>
<dbReference type="PROSITE" id="PS50883">
    <property type="entry name" value="EAL"/>
    <property type="match status" value="1"/>
</dbReference>
<dbReference type="Proteomes" id="UP000663444">
    <property type="component" value="Chromosome"/>
</dbReference>
<dbReference type="InterPro" id="IPR013767">
    <property type="entry name" value="PAS_fold"/>
</dbReference>
<accession>A0A974PWV6</accession>
<dbReference type="FunFam" id="3.20.20.450:FF:000001">
    <property type="entry name" value="Cyclic di-GMP phosphodiesterase yahA"/>
    <property type="match status" value="1"/>
</dbReference>
<dbReference type="FunFam" id="3.30.70.270:FF:000001">
    <property type="entry name" value="Diguanylate cyclase domain protein"/>
    <property type="match status" value="1"/>
</dbReference>
<dbReference type="SMART" id="SM00052">
    <property type="entry name" value="EAL"/>
    <property type="match status" value="1"/>
</dbReference>
<feature type="domain" description="PAC" evidence="4">
    <location>
        <begin position="598"/>
        <end position="650"/>
    </location>
</feature>
<keyword evidence="2" id="KW-0812">Transmembrane</keyword>
<dbReference type="InterPro" id="IPR000700">
    <property type="entry name" value="PAS-assoc_C"/>
</dbReference>
<keyword evidence="2" id="KW-0472">Membrane</keyword>
<dbReference type="InterPro" id="IPR035919">
    <property type="entry name" value="EAL_sf"/>
</dbReference>
<dbReference type="InterPro" id="IPR000014">
    <property type="entry name" value="PAS"/>
</dbReference>
<name>A0A974PWV6_9RHOO</name>
<dbReference type="SUPFAM" id="SSF141868">
    <property type="entry name" value="EAL domain-like"/>
    <property type="match status" value="1"/>
</dbReference>
<dbReference type="CDD" id="cd01948">
    <property type="entry name" value="EAL"/>
    <property type="match status" value="1"/>
</dbReference>
<feature type="transmembrane region" description="Helical" evidence="2">
    <location>
        <begin position="14"/>
        <end position="33"/>
    </location>
</feature>
<dbReference type="Gene3D" id="3.30.70.270">
    <property type="match status" value="1"/>
</dbReference>
<dbReference type="PROSITE" id="PS50885">
    <property type="entry name" value="HAMP"/>
    <property type="match status" value="1"/>
</dbReference>
<evidence type="ECO:0000313" key="8">
    <source>
        <dbReference type="EMBL" id="QRJ62613.1"/>
    </source>
</evidence>
<dbReference type="SUPFAM" id="SSF158472">
    <property type="entry name" value="HAMP domain-like"/>
    <property type="match status" value="1"/>
</dbReference>
<dbReference type="Pfam" id="PF00563">
    <property type="entry name" value="EAL"/>
    <property type="match status" value="1"/>
</dbReference>
<dbReference type="SUPFAM" id="SSF55073">
    <property type="entry name" value="Nucleotide cyclase"/>
    <property type="match status" value="1"/>
</dbReference>
<dbReference type="Gene3D" id="3.30.450.20">
    <property type="entry name" value="PAS domain"/>
    <property type="match status" value="2"/>
</dbReference>
<dbReference type="SUPFAM" id="SSF55785">
    <property type="entry name" value="PYP-like sensor domain (PAS domain)"/>
    <property type="match status" value="2"/>
</dbReference>
<dbReference type="GO" id="GO:0071111">
    <property type="term" value="F:cyclic-guanylate-specific phosphodiesterase activity"/>
    <property type="evidence" value="ECO:0007669"/>
    <property type="project" value="UniProtKB-EC"/>
</dbReference>
<dbReference type="GO" id="GO:0016020">
    <property type="term" value="C:membrane"/>
    <property type="evidence" value="ECO:0007669"/>
    <property type="project" value="InterPro"/>
</dbReference>
<dbReference type="NCBIfam" id="TIGR00254">
    <property type="entry name" value="GGDEF"/>
    <property type="match status" value="1"/>
</dbReference>
<feature type="domain" description="HAMP" evidence="6">
    <location>
        <begin position="341"/>
        <end position="394"/>
    </location>
</feature>
<dbReference type="Gene3D" id="3.20.20.450">
    <property type="entry name" value="EAL domain"/>
    <property type="match status" value="1"/>
</dbReference>